<organism evidence="6 7">
    <name type="scientific">Paenibacillus ferrarius</name>
    <dbReference type="NCBI Taxonomy" id="1469647"/>
    <lineage>
        <taxon>Bacteria</taxon>
        <taxon>Bacillati</taxon>
        <taxon>Bacillota</taxon>
        <taxon>Bacilli</taxon>
        <taxon>Bacillales</taxon>
        <taxon>Paenibacillaceae</taxon>
        <taxon>Paenibacillus</taxon>
    </lineage>
</organism>
<dbReference type="Pfam" id="PF25275">
    <property type="entry name" value="Golvesin_C"/>
    <property type="match status" value="1"/>
</dbReference>
<protein>
    <submittedName>
        <fullName evidence="6">Uncharacterized protein</fullName>
    </submittedName>
</protein>
<evidence type="ECO:0000259" key="3">
    <source>
        <dbReference type="Pfam" id="PF21307"/>
    </source>
</evidence>
<keyword evidence="1" id="KW-0732">Signal</keyword>
<dbReference type="Gene3D" id="2.70.98.50">
    <property type="entry name" value="putative glycoside hydrolase family protein from bacillus halodurans"/>
    <property type="match status" value="1"/>
</dbReference>
<dbReference type="PANTHER" id="PTHR31084">
    <property type="entry name" value="ALPHA-L-FUCOSIDASE 2"/>
    <property type="match status" value="1"/>
</dbReference>
<proteinExistence type="predicted"/>
<dbReference type="Gene3D" id="1.50.10.10">
    <property type="match status" value="1"/>
</dbReference>
<dbReference type="AlphaFoldDB" id="A0A1V4HPA3"/>
<name>A0A1V4HPA3_9BACL</name>
<feature type="domain" description="Golvesin/Xly CBD-like" evidence="5">
    <location>
        <begin position="790"/>
        <end position="918"/>
    </location>
</feature>
<evidence type="ECO:0000259" key="2">
    <source>
        <dbReference type="Pfam" id="PF14498"/>
    </source>
</evidence>
<dbReference type="InterPro" id="IPR013780">
    <property type="entry name" value="Glyco_hydro_b"/>
</dbReference>
<dbReference type="InterPro" id="IPR054363">
    <property type="entry name" value="GH95_cat"/>
</dbReference>
<dbReference type="Gene3D" id="2.60.40.1180">
    <property type="entry name" value="Golgi alpha-mannosidase II"/>
    <property type="match status" value="1"/>
</dbReference>
<dbReference type="InterPro" id="IPR008928">
    <property type="entry name" value="6-hairpin_glycosidase_sf"/>
</dbReference>
<dbReference type="OrthoDB" id="9802600at2"/>
<sequence length="922" mass="101873">MIKRIKILLVAALGVSLLASGVMQQGAYAISGSTTLPKQKSGNWEQLKYSWTTEANGNDFSGTVIGNGRIGARVAGGIATDTLQLNDKTFWSGEPGDVHNASRITALAETRRLLAEADTATSVTYRETKLKAAEETAKGMWGRGSYASRYLPIGKLMLDVPGTTGFTNYSRELDLDRATITTKYRVGTTTYTREVFASYPDNVIVMRISNNENKPMSMTARFTNPAEMTGHAAVQSSGNEMTMTGTANYNLGKANSLWAAGRGMTFDSRLRVKTTGGTVTPTNGNLAISGASEIILTYANATSYKDPFTLPNPSQGGNNPAPIVTAIMNNAIVKSYDQLHNNHLNDYQKLFRRLWVEVNGNTGTALDYIKTYQYSRYEMISVSRENTTDRPRNQQGMWNHEWIPETDSSHFLNENVQKHYANIETSNLTEMGDPLWKWIKNLAISGAQTAQQDFGFDGWMAPHYTDIWAATPLADTNNEWAIWPMGGIWLMNTVYEHYLFTKDKTFLQNTAYPLMKGAAEFALDLLVTNKDGYLVTSPSTSPENKYKLSDNTLIAVNQGSTMDMALIRQLFHDVLEAASVLQANSADDLDLINRITAATPRLLPFAIGSQGELKEWNNDYPGKDPLHRHASHLVGLNLRDVLTKRGTPNFFEAARKSMELRGSGAFIDKSYMWARLGEPDKALQAHKLFQIDPNRNKYQTISAYVPELFLQSHAGEFELLPSLPTGWSSGKIVGVKARGGYELSIEWANGQLVSAQIDSPFGTKPIVRYQNQLLNVDTDARIVFVNSSEVIVDNTAAELAGSWTSSTTLSNYYGSDYLYASTKTGISKIKWTPNLPYSGTYKVYYKLPNGNISRATNAPFNVHDTTGDHIYYVNEQVAPSPGWVSLGNFTFTSGTNGYVELTNNANNNSVNADAVKFEFVSP</sequence>
<dbReference type="GO" id="GO:0005975">
    <property type="term" value="P:carbohydrate metabolic process"/>
    <property type="evidence" value="ECO:0007669"/>
    <property type="project" value="InterPro"/>
</dbReference>
<accession>A0A1V4HPA3</accession>
<dbReference type="InterPro" id="IPR033803">
    <property type="entry name" value="CBD-like_Golvesin-Xly"/>
</dbReference>
<dbReference type="Pfam" id="PF21307">
    <property type="entry name" value="Glyco_hydro_95_C"/>
    <property type="match status" value="1"/>
</dbReference>
<dbReference type="InterPro" id="IPR027414">
    <property type="entry name" value="GH95_N_dom"/>
</dbReference>
<dbReference type="RefSeq" id="WP_079409948.1">
    <property type="nucleotide sequence ID" value="NZ_MBTG01000005.1"/>
</dbReference>
<dbReference type="PANTHER" id="PTHR31084:SF0">
    <property type="entry name" value="ALPHA-L-FUCOSIDASE 2"/>
    <property type="match status" value="1"/>
</dbReference>
<keyword evidence="7" id="KW-1185">Reference proteome</keyword>
<dbReference type="Pfam" id="PF22124">
    <property type="entry name" value="Glyco_hydro_95_cat"/>
    <property type="match status" value="1"/>
</dbReference>
<feature type="signal peptide" evidence="1">
    <location>
        <begin position="1"/>
        <end position="24"/>
    </location>
</feature>
<dbReference type="InterPro" id="IPR049053">
    <property type="entry name" value="AFCA-like_C"/>
</dbReference>
<dbReference type="Pfam" id="PF14498">
    <property type="entry name" value="Glyco_hyd_65N_2"/>
    <property type="match status" value="1"/>
</dbReference>
<dbReference type="GO" id="GO:0004560">
    <property type="term" value="F:alpha-L-fucosidase activity"/>
    <property type="evidence" value="ECO:0007669"/>
    <property type="project" value="TreeGrafter"/>
</dbReference>
<dbReference type="EMBL" id="MBTG01000005">
    <property type="protein sequence ID" value="OPH59914.1"/>
    <property type="molecule type" value="Genomic_DNA"/>
</dbReference>
<feature type="domain" description="Glycosyl hydrolase family 95 N-terminal" evidence="2">
    <location>
        <begin position="64"/>
        <end position="306"/>
    </location>
</feature>
<dbReference type="SUPFAM" id="SSF48208">
    <property type="entry name" value="Six-hairpin glycosidases"/>
    <property type="match status" value="1"/>
</dbReference>
<evidence type="ECO:0000256" key="1">
    <source>
        <dbReference type="SAM" id="SignalP"/>
    </source>
</evidence>
<dbReference type="STRING" id="1469647.BC351_18480"/>
<feature type="chain" id="PRO_5039492895" evidence="1">
    <location>
        <begin position="25"/>
        <end position="922"/>
    </location>
</feature>
<evidence type="ECO:0000259" key="4">
    <source>
        <dbReference type="Pfam" id="PF22124"/>
    </source>
</evidence>
<feature type="domain" description="Glycosyl hydrolase family 95 catalytic" evidence="4">
    <location>
        <begin position="335"/>
        <end position="690"/>
    </location>
</feature>
<gene>
    <name evidence="6" type="ORF">BC351_18480</name>
</gene>
<dbReference type="Proteomes" id="UP000190626">
    <property type="component" value="Unassembled WGS sequence"/>
</dbReference>
<evidence type="ECO:0000313" key="7">
    <source>
        <dbReference type="Proteomes" id="UP000190626"/>
    </source>
</evidence>
<evidence type="ECO:0000259" key="5">
    <source>
        <dbReference type="Pfam" id="PF25275"/>
    </source>
</evidence>
<comment type="caution">
    <text evidence="6">The sequence shown here is derived from an EMBL/GenBank/DDBJ whole genome shotgun (WGS) entry which is preliminary data.</text>
</comment>
<feature type="domain" description="Alpha fucosidase A-like C-terminal" evidence="3">
    <location>
        <begin position="711"/>
        <end position="784"/>
    </location>
</feature>
<reference evidence="7" key="1">
    <citation type="submission" date="2016-07" db="EMBL/GenBank/DDBJ databases">
        <authorList>
            <person name="Florea S."/>
            <person name="Webb J.S."/>
            <person name="Jaromczyk J."/>
            <person name="Schardl C.L."/>
        </authorList>
    </citation>
    <scope>NUCLEOTIDE SEQUENCE [LARGE SCALE GENOMIC DNA]</scope>
    <source>
        <strain evidence="7">CY1</strain>
    </source>
</reference>
<dbReference type="InterPro" id="IPR012341">
    <property type="entry name" value="6hp_glycosidase-like_sf"/>
</dbReference>
<evidence type="ECO:0000313" key="6">
    <source>
        <dbReference type="EMBL" id="OPH59914.1"/>
    </source>
</evidence>